<protein>
    <submittedName>
        <fullName evidence="1">Secreted protein</fullName>
    </submittedName>
</protein>
<proteinExistence type="predicted"/>
<sequence>MTFKRHQHRALFKCTALWAQGHCSIKPSRRESLHVHVKVCEGLHSAKLRQQLARNNSTCGDGGTAVYEYGTRRTPPHPSPGLVARRLCLLVDCLSNQMPS</sequence>
<reference evidence="1" key="1">
    <citation type="submission" date="2019-11" db="UniProtKB">
        <authorList>
            <consortium name="WormBaseParasite"/>
        </authorList>
    </citation>
    <scope>IDENTIFICATION</scope>
</reference>
<dbReference type="WBParaSite" id="MCU_008034-RA">
    <property type="protein sequence ID" value="MCU_008034-RA"/>
    <property type="gene ID" value="MCU_008034"/>
</dbReference>
<dbReference type="AlphaFoldDB" id="A0A5K3FKB5"/>
<accession>A0A5K3FKB5</accession>
<organism evidence="1">
    <name type="scientific">Mesocestoides corti</name>
    <name type="common">Flatworm</name>
    <dbReference type="NCBI Taxonomy" id="53468"/>
    <lineage>
        <taxon>Eukaryota</taxon>
        <taxon>Metazoa</taxon>
        <taxon>Spiralia</taxon>
        <taxon>Lophotrochozoa</taxon>
        <taxon>Platyhelminthes</taxon>
        <taxon>Cestoda</taxon>
        <taxon>Eucestoda</taxon>
        <taxon>Cyclophyllidea</taxon>
        <taxon>Mesocestoididae</taxon>
        <taxon>Mesocestoides</taxon>
    </lineage>
</organism>
<evidence type="ECO:0000313" key="1">
    <source>
        <dbReference type="WBParaSite" id="MCU_008034-RA"/>
    </source>
</evidence>
<name>A0A5K3FKB5_MESCO</name>